<keyword evidence="7" id="KW-0614">Plasmid</keyword>
<dbReference type="NCBIfam" id="TIGR03552">
    <property type="entry name" value="F420_cofC"/>
    <property type="match status" value="1"/>
</dbReference>
<keyword evidence="9" id="KW-1185">Reference proteome</keyword>
<accession>A0AAE7R7U6</accession>
<proteinExistence type="inferred from homology"/>
<dbReference type="InterPro" id="IPR002835">
    <property type="entry name" value="CofC"/>
</dbReference>
<evidence type="ECO:0000256" key="5">
    <source>
        <dbReference type="HAMAP-Rule" id="MF_02114"/>
    </source>
</evidence>
<protein>
    <recommendedName>
        <fullName evidence="5">3-phospho-D-glycerate guanylyltransferase</fullName>
        <shortName evidence="5">3PG guanylyltransferase</shortName>
        <ecNumber evidence="5">2.7.7.106</ecNumber>
    </recommendedName>
</protein>
<evidence type="ECO:0000313" key="7">
    <source>
        <dbReference type="EMBL" id="QTG03420.1"/>
    </source>
</evidence>
<dbReference type="AlphaFoldDB" id="A0AAE7R7U6"/>
<keyword evidence="1 5" id="KW-0808">Transferase</keyword>
<dbReference type="PANTHER" id="PTHR40392:SF1">
    <property type="entry name" value="2-PHOSPHO-L-LACTATE GUANYLYLTRANSFERASE"/>
    <property type="match status" value="1"/>
</dbReference>
<dbReference type="InterPro" id="IPR029044">
    <property type="entry name" value="Nucleotide-diphossugar_trans"/>
</dbReference>
<dbReference type="KEGG" id="arui:G6M88_23515"/>
<evidence type="ECO:0000256" key="1">
    <source>
        <dbReference type="ARBA" id="ARBA00022679"/>
    </source>
</evidence>
<evidence type="ECO:0000256" key="3">
    <source>
        <dbReference type="ARBA" id="ARBA00022741"/>
    </source>
</evidence>
<dbReference type="Pfam" id="PF01983">
    <property type="entry name" value="CofC"/>
    <property type="match status" value="1"/>
</dbReference>
<gene>
    <name evidence="7" type="primary">cofC</name>
    <name evidence="5" type="synonym">fbiD</name>
    <name evidence="6" type="ORF">G6L72_23890</name>
    <name evidence="7" type="ORF">G6M88_23515</name>
</gene>
<organism evidence="7 8">
    <name type="scientific">Agrobacterium rubi</name>
    <dbReference type="NCBI Taxonomy" id="28099"/>
    <lineage>
        <taxon>Bacteria</taxon>
        <taxon>Pseudomonadati</taxon>
        <taxon>Pseudomonadota</taxon>
        <taxon>Alphaproteobacteria</taxon>
        <taxon>Hyphomicrobiales</taxon>
        <taxon>Rhizobiaceae</taxon>
        <taxon>Rhizobium/Agrobacterium group</taxon>
        <taxon>Agrobacterium</taxon>
    </lineage>
</organism>
<dbReference type="SUPFAM" id="SSF53448">
    <property type="entry name" value="Nucleotide-diphospho-sugar transferases"/>
    <property type="match status" value="1"/>
</dbReference>
<evidence type="ECO:0000256" key="2">
    <source>
        <dbReference type="ARBA" id="ARBA00022695"/>
    </source>
</evidence>
<dbReference type="EMBL" id="JAAMCP010000017">
    <property type="protein sequence ID" value="NTF39734.1"/>
    <property type="molecule type" value="Genomic_DNA"/>
</dbReference>
<reference evidence="7" key="2">
    <citation type="submission" date="2020-02" db="EMBL/GenBank/DDBJ databases">
        <title>Unexpected conservation and global transmission of agrobacterial virulence plasmids.</title>
        <authorList>
            <person name="Weisberg A.J."/>
            <person name="Davis E.W. II"/>
            <person name="Tabima J.R."/>
            <person name="Belcher M.S."/>
            <person name="Miller M."/>
            <person name="Kuo C.-H."/>
            <person name="Loper J.E."/>
            <person name="Grunwald N.J."/>
            <person name="Putnam M.L."/>
            <person name="Chang J.H."/>
        </authorList>
    </citation>
    <scope>NUCLEOTIDE SEQUENCE</scope>
    <source>
        <strain evidence="7">W2/73</strain>
        <plasmid evidence="7">pW2_73_1</plasmid>
    </source>
</reference>
<keyword evidence="3 5" id="KW-0547">Nucleotide-binding</keyword>
<name>A0AAE7R7U6_9HYPH</name>
<evidence type="ECO:0000313" key="8">
    <source>
        <dbReference type="Proteomes" id="UP000663912"/>
    </source>
</evidence>
<dbReference type="RefSeq" id="WP_065700978.1">
    <property type="nucleotide sequence ID" value="NZ_CP049208.1"/>
</dbReference>
<dbReference type="EC" id="2.7.7.106" evidence="5"/>
<dbReference type="Gene3D" id="3.90.550.10">
    <property type="entry name" value="Spore Coat Polysaccharide Biosynthesis Protein SpsA, Chain A"/>
    <property type="match status" value="1"/>
</dbReference>
<dbReference type="GO" id="GO:0052645">
    <property type="term" value="P:F420-0 metabolic process"/>
    <property type="evidence" value="ECO:0007669"/>
    <property type="project" value="UniProtKB-UniRule"/>
</dbReference>
<dbReference type="Proteomes" id="UP000822331">
    <property type="component" value="Unassembled WGS sequence"/>
</dbReference>
<reference evidence="6 9" key="1">
    <citation type="journal article" date="2020" name="Science">
        <title>Unexpected conservation and global transmission of agrobacterial virulence plasmids.</title>
        <authorList>
            <person name="Weisberg A.J."/>
            <person name="Davis E.W. 2nd"/>
            <person name="Tabima J."/>
            <person name="Belcher M.S."/>
            <person name="Miller M."/>
            <person name="Kuo C.H."/>
            <person name="Loper J.E."/>
            <person name="Grunwald N.J."/>
            <person name="Putnam M.L."/>
            <person name="Chang J.H."/>
        </authorList>
    </citation>
    <scope>NUCLEOTIDE SEQUENCE [LARGE SCALE GENOMIC DNA]</scope>
    <source>
        <strain evidence="6 9">A19/93</strain>
    </source>
</reference>
<dbReference type="Proteomes" id="UP000663912">
    <property type="component" value="Plasmid pW2_73_1"/>
</dbReference>
<evidence type="ECO:0000313" key="9">
    <source>
        <dbReference type="Proteomes" id="UP000822331"/>
    </source>
</evidence>
<comment type="similarity">
    <text evidence="5">Belongs to the CofC family.</text>
</comment>
<comment type="catalytic activity">
    <reaction evidence="5">
        <text>(2R)-3-phosphoglycerate + GTP + H(+) = 3-[(R)-glyceryl]-diphospho-5'-guanosine + diphosphate</text>
        <dbReference type="Rhea" id="RHEA:63440"/>
        <dbReference type="ChEBI" id="CHEBI:15378"/>
        <dbReference type="ChEBI" id="CHEBI:33019"/>
        <dbReference type="ChEBI" id="CHEBI:37565"/>
        <dbReference type="ChEBI" id="CHEBI:58272"/>
        <dbReference type="ChEBI" id="CHEBI:147306"/>
        <dbReference type="EC" id="2.7.7.106"/>
    </reaction>
</comment>
<keyword evidence="4 5" id="KW-0342">GTP-binding</keyword>
<sequence>MSNWVLVPIKRSEQAKSRLSPLLDREERQALVHAMARDVFGALTEASSIAGVGVVSPDAEILRDANALGFHAIPDLEEIGYAAAVARGVAALSMKGATDVLAIPGDLPLLTARDIDHLVEAHRGARFTIISSRDGKGTNGLMQRLPAKVPFLYGNESYSRHIAAAGSLGISANVVFSKNLALDIDYPEDVQAFLSVERETATRAALLSMPTVLSSYVGNFRERMLSA</sequence>
<comment type="pathway">
    <text evidence="5">Cofactor biosynthesis; coenzyme F420 biosynthesis.</text>
</comment>
<evidence type="ECO:0000313" key="6">
    <source>
        <dbReference type="EMBL" id="NTF39734.1"/>
    </source>
</evidence>
<keyword evidence="2 5" id="KW-0548">Nucleotidyltransferase</keyword>
<dbReference type="EMBL" id="CP049208">
    <property type="protein sequence ID" value="QTG03420.1"/>
    <property type="molecule type" value="Genomic_DNA"/>
</dbReference>
<geneLocation type="plasmid" evidence="7 8">
    <name>pW2_73_1</name>
</geneLocation>
<comment type="function">
    <text evidence="5">Guanylyltransferase that catalyzes the activation of (2R)-3-phosphoglycerate (3PG) as 3-[(R)-glyceryl]-diphospho-5'-guanosine, via the condensation of 3PG with GTP. It is involved in the biosynthesis of a derivative of the hydride carrier cofactor coenzyme F420, 3PG-F420.</text>
</comment>
<dbReference type="PANTHER" id="PTHR40392">
    <property type="entry name" value="2-PHOSPHO-L-LACTATE GUANYLYLTRANSFERASE"/>
    <property type="match status" value="1"/>
</dbReference>
<dbReference type="HAMAP" id="MF_02114">
    <property type="entry name" value="CofC"/>
    <property type="match status" value="1"/>
</dbReference>
<dbReference type="GO" id="GO:0005525">
    <property type="term" value="F:GTP binding"/>
    <property type="evidence" value="ECO:0007669"/>
    <property type="project" value="UniProtKB-KW"/>
</dbReference>
<evidence type="ECO:0000256" key="4">
    <source>
        <dbReference type="ARBA" id="ARBA00023134"/>
    </source>
</evidence>
<dbReference type="GO" id="GO:0043814">
    <property type="term" value="F:phospholactate guanylyltransferase activity"/>
    <property type="evidence" value="ECO:0007669"/>
    <property type="project" value="InterPro"/>
</dbReference>